<accession>X0YEH3</accession>
<protein>
    <submittedName>
        <fullName evidence="1">Uncharacterized protein</fullName>
    </submittedName>
</protein>
<evidence type="ECO:0000313" key="1">
    <source>
        <dbReference type="EMBL" id="GAG47073.1"/>
    </source>
</evidence>
<dbReference type="AlphaFoldDB" id="X0YEH3"/>
<comment type="caution">
    <text evidence="1">The sequence shown here is derived from an EMBL/GenBank/DDBJ whole genome shotgun (WGS) entry which is preliminary data.</text>
</comment>
<name>X0YEH3_9ZZZZ</name>
<dbReference type="EMBL" id="BARS01051613">
    <property type="protein sequence ID" value="GAG47073.1"/>
    <property type="molecule type" value="Genomic_DNA"/>
</dbReference>
<proteinExistence type="predicted"/>
<feature type="non-terminal residue" evidence="1">
    <location>
        <position position="1"/>
    </location>
</feature>
<reference evidence="1" key="1">
    <citation type="journal article" date="2014" name="Front. Microbiol.">
        <title>High frequency of phylogenetically diverse reductive dehalogenase-homologous genes in deep subseafloor sedimentary metagenomes.</title>
        <authorList>
            <person name="Kawai M."/>
            <person name="Futagami T."/>
            <person name="Toyoda A."/>
            <person name="Takaki Y."/>
            <person name="Nishi S."/>
            <person name="Hori S."/>
            <person name="Arai W."/>
            <person name="Tsubouchi T."/>
            <person name="Morono Y."/>
            <person name="Uchiyama I."/>
            <person name="Ito T."/>
            <person name="Fujiyama A."/>
            <person name="Inagaki F."/>
            <person name="Takami H."/>
        </authorList>
    </citation>
    <scope>NUCLEOTIDE SEQUENCE</scope>
    <source>
        <strain evidence="1">Expedition CK06-06</strain>
    </source>
</reference>
<sequence length="52" mass="6078">KLRAMATTICYGQYSSEMKDFAEQILKYMDEVKAKNKQLKSENELLKGPNYE</sequence>
<gene>
    <name evidence="1" type="ORF">S01H1_76842</name>
</gene>
<organism evidence="1">
    <name type="scientific">marine sediment metagenome</name>
    <dbReference type="NCBI Taxonomy" id="412755"/>
    <lineage>
        <taxon>unclassified sequences</taxon>
        <taxon>metagenomes</taxon>
        <taxon>ecological metagenomes</taxon>
    </lineage>
</organism>